<evidence type="ECO:0000256" key="6">
    <source>
        <dbReference type="ARBA" id="ARBA00022694"/>
    </source>
</evidence>
<organism evidence="13 14">
    <name type="scientific">Thyridium curvatum</name>
    <dbReference type="NCBI Taxonomy" id="1093900"/>
    <lineage>
        <taxon>Eukaryota</taxon>
        <taxon>Fungi</taxon>
        <taxon>Dikarya</taxon>
        <taxon>Ascomycota</taxon>
        <taxon>Pezizomycotina</taxon>
        <taxon>Sordariomycetes</taxon>
        <taxon>Sordariomycetidae</taxon>
        <taxon>Thyridiales</taxon>
        <taxon>Thyridiaceae</taxon>
        <taxon>Thyridium</taxon>
    </lineage>
</organism>
<proteinExistence type="inferred from homology"/>
<evidence type="ECO:0000259" key="12">
    <source>
        <dbReference type="PROSITE" id="PS51684"/>
    </source>
</evidence>
<dbReference type="EC" id="2.1.1.228" evidence="10"/>
<dbReference type="FunFam" id="3.30.300.110:FF:000001">
    <property type="entry name" value="tRNA (guanine(37)-N1)-methyltransferase"/>
    <property type="match status" value="1"/>
</dbReference>
<feature type="binding site" evidence="10">
    <location>
        <position position="230"/>
    </location>
    <ligand>
        <name>S-adenosyl-L-methionine</name>
        <dbReference type="ChEBI" id="CHEBI:59789"/>
    </ligand>
</feature>
<dbReference type="InterPro" id="IPR056744">
    <property type="entry name" value="TRM5/TYW2-like_N"/>
</dbReference>
<dbReference type="PANTHER" id="PTHR23245:SF36">
    <property type="entry name" value="TRNA (GUANINE(37)-N1)-METHYLTRANSFERASE"/>
    <property type="match status" value="1"/>
</dbReference>
<dbReference type="InterPro" id="IPR025792">
    <property type="entry name" value="tRNA_Gua_MeTrfase_euk"/>
</dbReference>
<comment type="similarity">
    <text evidence="10">Belongs to the TRM5 / TYW2 family.</text>
</comment>
<comment type="function">
    <text evidence="10">Specifically methylates the N1 position of guanosine-37 in various cytoplasmic and mitochondrial tRNAs. Methylation is not dependent on the nature of the nucleoside 5' of the target nucleoside. This is the first step in the biosynthesis of wybutosine (yW), a modified base adjacent to the anticodon of tRNAs and required for accurate decoding.</text>
</comment>
<dbReference type="Pfam" id="PF02475">
    <property type="entry name" value="TRM5-TYW2_MTfase"/>
    <property type="match status" value="1"/>
</dbReference>
<dbReference type="Gene3D" id="3.30.300.110">
    <property type="entry name" value="Met-10+ protein-like domains"/>
    <property type="match status" value="1"/>
</dbReference>
<dbReference type="GO" id="GO:0002939">
    <property type="term" value="P:tRNA N1-guanine methylation"/>
    <property type="evidence" value="ECO:0007669"/>
    <property type="project" value="TreeGrafter"/>
</dbReference>
<comment type="subunit">
    <text evidence="10">Monomer.</text>
</comment>
<keyword evidence="7 10" id="KW-0496">Mitochondrion</keyword>
<evidence type="ECO:0000256" key="9">
    <source>
        <dbReference type="ARBA" id="ARBA00047783"/>
    </source>
</evidence>
<sequence length="482" mass="54039">MGVFRPPIIRNASVLNRALFSKRYDIAAARVYDIKKVSEYRKSLEKSGDLLRQERVSSIVDDPAKDDPAAKGRKCLLLRPGISATAPTSWGEVIRQGAEKNELSLLPYTLELDYDYWTARDVLQSLLPEEFHDDIQSSFNTAGHVAHLNLRSHFLPYKHVLAQVLVDKNPAIKTVINKIDNVGTESEFRTFAYEVLAGPDDLNVEVREHNCTFKFDYSKVYWNSKLEGEHTRIVKSFQPGEVVCDAMAGIGPFAVPAGKKGVFVWANDMNPESFHYLQDSITRNKVRGPDLKQWLLTDGGTNLGCKVQQYVRPFNDDGRTFIRKAADSVLAASRKGERAVIQQKPKKGSRSKPQANPPPLEIPVPPTISHFVMNLPASAITFLPSYKGLYAGEEALFTPHTSTKLPLVHVHCFAVKSDDDTPKLDICERITEQLGIEMRLGDAEKDKEVFVHHVRNVAPAKSMFCATFRIPPEVAFAPREQL</sequence>
<reference evidence="13 14" key="1">
    <citation type="submission" date="2019-06" db="EMBL/GenBank/DDBJ databases">
        <title>Draft genome sequence of the filamentous fungus Phialemoniopsis curvata isolated from diesel fuel.</title>
        <authorList>
            <person name="Varaljay V.A."/>
            <person name="Lyon W.J."/>
            <person name="Crouch A.L."/>
            <person name="Drake C.E."/>
            <person name="Hollomon J.M."/>
            <person name="Nadeau L.J."/>
            <person name="Nunn H.S."/>
            <person name="Stevenson B.S."/>
            <person name="Bojanowski C.L."/>
            <person name="Crookes-Goodson W.J."/>
        </authorList>
    </citation>
    <scope>NUCLEOTIDE SEQUENCE [LARGE SCALE GENOMIC DNA]</scope>
    <source>
        <strain evidence="13 14">D216</strain>
    </source>
</reference>
<dbReference type="OrthoDB" id="408788at2759"/>
<dbReference type="PROSITE" id="PS51684">
    <property type="entry name" value="SAM_MT_TRM5_TYW2"/>
    <property type="match status" value="1"/>
</dbReference>
<name>A0A507BH42_9PEZI</name>
<feature type="domain" description="SAM-dependent methyltransferase TRM5/TYW2-type" evidence="12">
    <location>
        <begin position="139"/>
        <end position="472"/>
    </location>
</feature>
<comment type="catalytic activity">
    <reaction evidence="9 10">
        <text>guanosine(37) in tRNA + S-adenosyl-L-methionine = N(1)-methylguanosine(37) in tRNA + S-adenosyl-L-homocysteine + H(+)</text>
        <dbReference type="Rhea" id="RHEA:36899"/>
        <dbReference type="Rhea" id="RHEA-COMP:10145"/>
        <dbReference type="Rhea" id="RHEA-COMP:10147"/>
        <dbReference type="ChEBI" id="CHEBI:15378"/>
        <dbReference type="ChEBI" id="CHEBI:57856"/>
        <dbReference type="ChEBI" id="CHEBI:59789"/>
        <dbReference type="ChEBI" id="CHEBI:73542"/>
        <dbReference type="ChEBI" id="CHEBI:74269"/>
        <dbReference type="EC" id="2.1.1.228"/>
    </reaction>
</comment>
<feature type="binding site" evidence="10">
    <location>
        <begin position="317"/>
        <end position="318"/>
    </location>
    <ligand>
        <name>S-adenosyl-L-methionine</name>
        <dbReference type="ChEBI" id="CHEBI:59789"/>
    </ligand>
</feature>
<evidence type="ECO:0000256" key="10">
    <source>
        <dbReference type="HAMAP-Rule" id="MF_03152"/>
    </source>
</evidence>
<dbReference type="PANTHER" id="PTHR23245">
    <property type="entry name" value="TRNA METHYLTRANSFERASE"/>
    <property type="match status" value="1"/>
</dbReference>
<dbReference type="InParanoid" id="A0A507BH42"/>
<dbReference type="GO" id="GO:0005759">
    <property type="term" value="C:mitochondrial matrix"/>
    <property type="evidence" value="ECO:0007669"/>
    <property type="project" value="UniProtKB-SubCell"/>
</dbReference>
<evidence type="ECO:0000256" key="2">
    <source>
        <dbReference type="ARBA" id="ARBA00022490"/>
    </source>
</evidence>
<evidence type="ECO:0000256" key="1">
    <source>
        <dbReference type="ARBA" id="ARBA00009775"/>
    </source>
</evidence>
<comment type="subcellular location">
    <subcellularLocation>
        <location evidence="10">Mitochondrion matrix</location>
    </subcellularLocation>
    <subcellularLocation>
        <location evidence="10">Nucleus</location>
    </subcellularLocation>
    <subcellularLocation>
        <location evidence="10">Cytoplasm</location>
    </subcellularLocation>
    <text evidence="10">Predominantly in the mitochondria and in the nucleus.</text>
</comment>
<evidence type="ECO:0000256" key="11">
    <source>
        <dbReference type="SAM" id="MobiDB-lite"/>
    </source>
</evidence>
<evidence type="ECO:0000256" key="5">
    <source>
        <dbReference type="ARBA" id="ARBA00022691"/>
    </source>
</evidence>
<comment type="similarity">
    <text evidence="1">Belongs to the class I-like SAM-binding methyltransferase superfamily. TRM5/TYW2 family.</text>
</comment>
<dbReference type="FunCoup" id="A0A507BH42">
    <property type="interactions" value="1050"/>
</dbReference>
<keyword evidence="4 10" id="KW-0808">Transferase</keyword>
<dbReference type="STRING" id="1093900.A0A507BH42"/>
<dbReference type="HAMAP" id="MF_03152">
    <property type="entry name" value="TRM5"/>
    <property type="match status" value="1"/>
</dbReference>
<dbReference type="GO" id="GO:0070901">
    <property type="term" value="P:mitochondrial tRNA methylation"/>
    <property type="evidence" value="ECO:0007669"/>
    <property type="project" value="UniProtKB-ARBA"/>
</dbReference>
<dbReference type="Pfam" id="PF25133">
    <property type="entry name" value="TYW2_N_2"/>
    <property type="match status" value="1"/>
</dbReference>
<evidence type="ECO:0000256" key="4">
    <source>
        <dbReference type="ARBA" id="ARBA00022679"/>
    </source>
</evidence>
<feature type="binding site" evidence="10">
    <location>
        <position position="374"/>
    </location>
    <ligand>
        <name>S-adenosyl-L-methionine</name>
        <dbReference type="ChEBI" id="CHEBI:59789"/>
    </ligand>
</feature>
<evidence type="ECO:0000256" key="8">
    <source>
        <dbReference type="ARBA" id="ARBA00023242"/>
    </source>
</evidence>
<keyword evidence="8 10" id="KW-0539">Nucleus</keyword>
<evidence type="ECO:0000313" key="13">
    <source>
        <dbReference type="EMBL" id="TPX16639.1"/>
    </source>
</evidence>
<evidence type="ECO:0000256" key="3">
    <source>
        <dbReference type="ARBA" id="ARBA00022603"/>
    </source>
</evidence>
<dbReference type="Proteomes" id="UP000319257">
    <property type="component" value="Unassembled WGS sequence"/>
</dbReference>
<keyword evidence="5 10" id="KW-0949">S-adenosyl-L-methionine</keyword>
<dbReference type="InterPro" id="IPR029063">
    <property type="entry name" value="SAM-dependent_MTases_sf"/>
</dbReference>
<evidence type="ECO:0000256" key="7">
    <source>
        <dbReference type="ARBA" id="ARBA00023128"/>
    </source>
</evidence>
<comment type="caution">
    <text evidence="13">The sequence shown here is derived from an EMBL/GenBank/DDBJ whole genome shotgun (WGS) entry which is preliminary data.</text>
</comment>
<dbReference type="AlphaFoldDB" id="A0A507BH42"/>
<dbReference type="GO" id="GO:0005634">
    <property type="term" value="C:nucleus"/>
    <property type="evidence" value="ECO:0007669"/>
    <property type="project" value="UniProtKB-SubCell"/>
</dbReference>
<keyword evidence="6 10" id="KW-0819">tRNA processing</keyword>
<keyword evidence="14" id="KW-1185">Reference proteome</keyword>
<gene>
    <name evidence="10" type="primary">TRM5</name>
    <name evidence="13" type="ORF">E0L32_003580</name>
</gene>
<accession>A0A507BH42</accession>
<dbReference type="InterPro" id="IPR056743">
    <property type="entry name" value="TRM5-TYW2-like_MTfase"/>
</dbReference>
<keyword evidence="3 10" id="KW-0489">Methyltransferase</keyword>
<feature type="binding site" evidence="10">
    <location>
        <begin position="268"/>
        <end position="269"/>
    </location>
    <ligand>
        <name>S-adenosyl-L-methionine</name>
        <dbReference type="ChEBI" id="CHEBI:59789"/>
    </ligand>
</feature>
<dbReference type="Gene3D" id="3.40.50.150">
    <property type="entry name" value="Vaccinia Virus protein VP39"/>
    <property type="match status" value="1"/>
</dbReference>
<dbReference type="GO" id="GO:0052906">
    <property type="term" value="F:tRNA (guanine(37)-N1)-methyltransferase activity"/>
    <property type="evidence" value="ECO:0007669"/>
    <property type="project" value="UniProtKB-UniRule"/>
</dbReference>
<dbReference type="InterPro" id="IPR030382">
    <property type="entry name" value="MeTrfase_TRM5/TYW2"/>
</dbReference>
<keyword evidence="2 10" id="KW-0963">Cytoplasm</keyword>
<dbReference type="EMBL" id="SKBQ01000016">
    <property type="protein sequence ID" value="TPX16639.1"/>
    <property type="molecule type" value="Genomic_DNA"/>
</dbReference>
<protein>
    <recommendedName>
        <fullName evidence="10">tRNA (guanine(37)-N1)-methyltransferase</fullName>
        <ecNumber evidence="10">2.1.1.228</ecNumber>
    </recommendedName>
    <alternativeName>
        <fullName evidence="10">M1G-methyltransferase</fullName>
    </alternativeName>
    <alternativeName>
        <fullName evidence="10">tRNA [GM37] methyltransferase</fullName>
    </alternativeName>
    <alternativeName>
        <fullName evidence="10">tRNA methyltransferase 5</fullName>
    </alternativeName>
</protein>
<evidence type="ECO:0000313" key="14">
    <source>
        <dbReference type="Proteomes" id="UP000319257"/>
    </source>
</evidence>
<feature type="region of interest" description="Disordered" evidence="11">
    <location>
        <begin position="336"/>
        <end position="360"/>
    </location>
</feature>
<dbReference type="SUPFAM" id="SSF53335">
    <property type="entry name" value="S-adenosyl-L-methionine-dependent methyltransferases"/>
    <property type="match status" value="1"/>
</dbReference>